<proteinExistence type="predicted"/>
<gene>
    <name evidence="3" type="ORF">HLI_00275</name>
</gene>
<organism evidence="3 4">
    <name type="scientific">Halobacillus litoralis</name>
    <dbReference type="NCBI Taxonomy" id="45668"/>
    <lineage>
        <taxon>Bacteria</taxon>
        <taxon>Bacillati</taxon>
        <taxon>Bacillota</taxon>
        <taxon>Bacilli</taxon>
        <taxon>Bacillales</taxon>
        <taxon>Bacillaceae</taxon>
        <taxon>Halobacillus</taxon>
    </lineage>
</organism>
<reference evidence="3 4" key="1">
    <citation type="submission" date="2018-01" db="EMBL/GenBank/DDBJ databases">
        <title>The whole genome sequencing and assembly of Halobacillus litoralis ERB031 strain.</title>
        <authorList>
            <person name="Lee S.-J."/>
            <person name="Park M.-K."/>
            <person name="Kim J.-Y."/>
            <person name="Lee Y.-J."/>
            <person name="Yi H."/>
            <person name="Bahn Y.-S."/>
            <person name="Kim J.F."/>
            <person name="Lee D.-W."/>
        </authorList>
    </citation>
    <scope>NUCLEOTIDE SEQUENCE [LARGE SCALE GENOMIC DNA]</scope>
    <source>
        <strain evidence="3 4">ERB 031</strain>
    </source>
</reference>
<evidence type="ECO:0000256" key="2">
    <source>
        <dbReference type="SAM" id="Phobius"/>
    </source>
</evidence>
<protein>
    <recommendedName>
        <fullName evidence="5">GerMN domain-containing protein</fullName>
    </recommendedName>
</protein>
<sequence>MKKRKEEEIESLLKELPRVEDRQSKEDLYRSISPKLNKQKRKVAPWVLPTVASAAVVLLMAVFIPVFFGNMNPSTMEESSNDERAASESSSTEEEKEDTGQDSALSEDEENHPDKGEESSKIQEAKPNDEEAVEEEAVPPDEPDSQEGESIQESTNLDSLIMASSESPAPIVAHPGMNAEVIIPVAASSNNEVPFGAMGLSERVVEELEYDVNEEEQRATVTFPDQFTVSGSAWAKAIVDSIRWELEAYEVSTIEVQSESGAPVSLGNYGEVEELPVIKEGEYYYKVYQYEDAAERFLVPIPAAQTISFKDALASMKEKGDGLYVTPAVPDHVKFSSINENEGLVTIQIEHQAWASEQQLLTMVEAVLATAKQFGYEEVRFEGINVRRFSSYDLDNPIPVPSAVNPIR</sequence>
<dbReference type="AlphaFoldDB" id="A0A410M747"/>
<evidence type="ECO:0008006" key="5">
    <source>
        <dbReference type="Google" id="ProtNLM"/>
    </source>
</evidence>
<keyword evidence="2" id="KW-0472">Membrane</keyword>
<dbReference type="KEGG" id="hli:HLI_00275"/>
<dbReference type="OrthoDB" id="2965336at2"/>
<feature type="compositionally biased region" description="Acidic residues" evidence="1">
    <location>
        <begin position="130"/>
        <end position="147"/>
    </location>
</feature>
<evidence type="ECO:0000313" key="4">
    <source>
        <dbReference type="Proteomes" id="UP000287756"/>
    </source>
</evidence>
<feature type="region of interest" description="Disordered" evidence="1">
    <location>
        <begin position="75"/>
        <end position="152"/>
    </location>
</feature>
<evidence type="ECO:0000256" key="1">
    <source>
        <dbReference type="SAM" id="MobiDB-lite"/>
    </source>
</evidence>
<accession>A0A410M747</accession>
<dbReference type="EMBL" id="CP026118">
    <property type="protein sequence ID" value="QAS50741.1"/>
    <property type="molecule type" value="Genomic_DNA"/>
</dbReference>
<feature type="compositionally biased region" description="Basic and acidic residues" evidence="1">
    <location>
        <begin position="112"/>
        <end position="129"/>
    </location>
</feature>
<name>A0A410M747_9BACI</name>
<feature type="transmembrane region" description="Helical" evidence="2">
    <location>
        <begin position="43"/>
        <end position="68"/>
    </location>
</feature>
<dbReference type="RefSeq" id="WP_128522505.1">
    <property type="nucleotide sequence ID" value="NZ_CANLVY010000004.1"/>
</dbReference>
<evidence type="ECO:0000313" key="3">
    <source>
        <dbReference type="EMBL" id="QAS50741.1"/>
    </source>
</evidence>
<keyword evidence="2" id="KW-1133">Transmembrane helix</keyword>
<keyword evidence="2" id="KW-0812">Transmembrane</keyword>
<dbReference type="Proteomes" id="UP000287756">
    <property type="component" value="Chromosome"/>
</dbReference>